<sequence length="258" mass="28272">MSFHKNTTQGKDSTNGNSGQQIGSVNQGPSFSFGGSSTFNGATINGANMASGGDIIGQQQVVNNYYIIQNSQFTAYNYGQQHYILQQPLNYIPYTQQMGFGEQYHSQDEKNLPQEKEELKGSDKIIDSLNSEEIVSFIIDSDKSYAFEDCATFLASIQKFQSASATYNESCAQYKESCTTFENFLATLPVKLQEYSKGLLLQSPEILKQSQSFIASKVNGDQAQPTATSATNLACDELGMKSQDAKKDTGDDDGNFTI</sequence>
<dbReference type="Proteomes" id="UP000053232">
    <property type="component" value="Unassembled WGS sequence"/>
</dbReference>
<accession>A0A073I0R2</accession>
<reference evidence="3" key="1">
    <citation type="journal article" date="2014" name="Cell">
        <title>The Architecture of a Scrambled Genome Reveals Massive Levels of Genomic Rearrangement during Development.</title>
        <authorList>
            <person name="Chen X."/>
            <person name="Bracht J.R."/>
            <person name="Goldman A.D."/>
            <person name="Dolzhenko E."/>
            <person name="Clay D.M."/>
            <person name="Swart E.C."/>
            <person name="Perlman D.H."/>
            <person name="Doak T.G."/>
            <person name="Stuart A."/>
            <person name="Amemiya C.T."/>
            <person name="Sebra R.P."/>
            <person name="Landweber L.F."/>
        </authorList>
    </citation>
    <scope>NUCLEOTIDE SEQUENCE [LARGE SCALE GENOMIC DNA]</scope>
    <source>
        <strain evidence="3">JRB310</strain>
    </source>
</reference>
<evidence type="ECO:0000313" key="3">
    <source>
        <dbReference type="Proteomes" id="UP000053232"/>
    </source>
</evidence>
<keyword evidence="3" id="KW-1185">Reference proteome</keyword>
<feature type="region of interest" description="Disordered" evidence="1">
    <location>
        <begin position="1"/>
        <end position="27"/>
    </location>
</feature>
<proteinExistence type="predicted"/>
<gene>
    <name evidence="2" type="ORF">OXYTRIMIC_106</name>
</gene>
<name>A0A073I0R2_9SPIT</name>
<dbReference type="AlphaFoldDB" id="A0A073I0R2"/>
<evidence type="ECO:0000256" key="1">
    <source>
        <dbReference type="SAM" id="MobiDB-lite"/>
    </source>
</evidence>
<protein>
    <submittedName>
        <fullName evidence="2">Uncharacterized protein</fullName>
    </submittedName>
</protein>
<comment type="caution">
    <text evidence="2">The sequence shown here is derived from an EMBL/GenBank/DDBJ whole genome shotgun (WGS) entry which is preliminary data.</text>
</comment>
<dbReference type="EMBL" id="ARYC01000572">
    <property type="protein sequence ID" value="KEJ83080.1"/>
    <property type="molecule type" value="Genomic_DNA"/>
</dbReference>
<organism evidence="2 3">
    <name type="scientific">Oxytricha trifallax</name>
    <dbReference type="NCBI Taxonomy" id="1172189"/>
    <lineage>
        <taxon>Eukaryota</taxon>
        <taxon>Sar</taxon>
        <taxon>Alveolata</taxon>
        <taxon>Ciliophora</taxon>
        <taxon>Intramacronucleata</taxon>
        <taxon>Spirotrichea</taxon>
        <taxon>Stichotrichia</taxon>
        <taxon>Sporadotrichida</taxon>
        <taxon>Oxytrichidae</taxon>
        <taxon>Oxytrichinae</taxon>
        <taxon>Oxytricha</taxon>
    </lineage>
</organism>
<evidence type="ECO:0000313" key="2">
    <source>
        <dbReference type="EMBL" id="KEJ83080.1"/>
    </source>
</evidence>